<evidence type="ECO:0000313" key="1">
    <source>
        <dbReference type="EMBL" id="KAH8489620.1"/>
    </source>
</evidence>
<keyword evidence="2" id="KW-1185">Reference proteome</keyword>
<dbReference type="Proteomes" id="UP000807159">
    <property type="component" value="Chromosome 14"/>
</dbReference>
<dbReference type="EMBL" id="JACEGQ020000014">
    <property type="protein sequence ID" value="KAH8489620.1"/>
    <property type="molecule type" value="Genomic_DNA"/>
</dbReference>
<gene>
    <name evidence="1" type="ORF">H0E87_025013</name>
</gene>
<organism evidence="1 2">
    <name type="scientific">Populus deltoides</name>
    <name type="common">Eastern poplar</name>
    <name type="synonym">Eastern cottonwood</name>
    <dbReference type="NCBI Taxonomy" id="3696"/>
    <lineage>
        <taxon>Eukaryota</taxon>
        <taxon>Viridiplantae</taxon>
        <taxon>Streptophyta</taxon>
        <taxon>Embryophyta</taxon>
        <taxon>Tracheophyta</taxon>
        <taxon>Spermatophyta</taxon>
        <taxon>Magnoliopsida</taxon>
        <taxon>eudicotyledons</taxon>
        <taxon>Gunneridae</taxon>
        <taxon>Pentapetalae</taxon>
        <taxon>rosids</taxon>
        <taxon>fabids</taxon>
        <taxon>Malpighiales</taxon>
        <taxon>Salicaceae</taxon>
        <taxon>Saliceae</taxon>
        <taxon>Populus</taxon>
    </lineage>
</organism>
<evidence type="ECO:0000313" key="2">
    <source>
        <dbReference type="Proteomes" id="UP000807159"/>
    </source>
</evidence>
<name>A0A8T2X9D2_POPDE</name>
<protein>
    <submittedName>
        <fullName evidence="1">Uncharacterized protein</fullName>
    </submittedName>
</protein>
<reference evidence="1" key="1">
    <citation type="journal article" date="2021" name="J. Hered.">
        <title>Genome Assembly of Salicaceae Populus deltoides (Eastern Cottonwood) I-69 Based on Nanopore Sequencing and Hi-C Technologies.</title>
        <authorList>
            <person name="Bai S."/>
            <person name="Wu H."/>
            <person name="Zhang J."/>
            <person name="Pan Z."/>
            <person name="Zhao W."/>
            <person name="Li Z."/>
            <person name="Tong C."/>
        </authorList>
    </citation>
    <scope>NUCLEOTIDE SEQUENCE</scope>
    <source>
        <tissue evidence="1">Leaf</tissue>
    </source>
</reference>
<dbReference type="AlphaFoldDB" id="A0A8T2X9D2"/>
<sequence length="54" mass="6105">MDTNPGPIDGCVLYDQDKHVSSAVWDGQERGVLRCHEHTSKLGEWKLSPKQIEL</sequence>
<proteinExistence type="predicted"/>
<feature type="non-terminal residue" evidence="1">
    <location>
        <position position="54"/>
    </location>
</feature>
<comment type="caution">
    <text evidence="1">The sequence shown here is derived from an EMBL/GenBank/DDBJ whole genome shotgun (WGS) entry which is preliminary data.</text>
</comment>
<accession>A0A8T2X9D2</accession>